<comment type="catalytic activity">
    <reaction evidence="6">
        <text>Release of an N-terminal pyroglutamyl group from a polypeptide, the second amino acid generally not being Pro.</text>
        <dbReference type="EC" id="3.4.19.3"/>
    </reaction>
</comment>
<dbReference type="PRINTS" id="PR00706">
    <property type="entry name" value="PYROGLUPTASE"/>
</dbReference>
<keyword evidence="5" id="KW-0788">Thiol protease</keyword>
<dbReference type="SUPFAM" id="SSF53182">
    <property type="entry name" value="Pyrrolidone carboxyl peptidase (pyroglutamate aminopeptidase)"/>
    <property type="match status" value="1"/>
</dbReference>
<feature type="active site" evidence="6">
    <location>
        <position position="145"/>
    </location>
</feature>
<proteinExistence type="inferred from homology"/>
<keyword evidence="8" id="KW-1185">Reference proteome</keyword>
<keyword evidence="4" id="KW-0378">Hydrolase</keyword>
<evidence type="ECO:0000256" key="6">
    <source>
        <dbReference type="PROSITE-ProRule" id="PRU10077"/>
    </source>
</evidence>
<evidence type="ECO:0000313" key="8">
    <source>
        <dbReference type="Proteomes" id="UP000239895"/>
    </source>
</evidence>
<dbReference type="InterPro" id="IPR033694">
    <property type="entry name" value="PGPEP1_Cys_AS"/>
</dbReference>
<gene>
    <name evidence="7" type="ORF">BCL65_11265</name>
</gene>
<dbReference type="InterPro" id="IPR000816">
    <property type="entry name" value="Peptidase_C15"/>
</dbReference>
<sequence length="209" mass="21563">MKVLVTGFEPFDGAAVNESWEAVRCLRAAWADEQRAEELVVARLPVSFRGAPALLHRLLAEHSPQVVVCVGLAAGSRAVRLERVAVNVVDARIPDAAGRAPVDEPVVADGPVAYLSSLPLKAALASVRGTGVPVAVSNTAGTYVCNATFYALAHALAATDVRAGFVHVPAADVVPVAGSARALAAVVRTAADHRAGRIDDLVLAAGTEH</sequence>
<evidence type="ECO:0000256" key="5">
    <source>
        <dbReference type="ARBA" id="ARBA00022807"/>
    </source>
</evidence>
<evidence type="ECO:0000256" key="1">
    <source>
        <dbReference type="ARBA" id="ARBA00006641"/>
    </source>
</evidence>
<name>A0ABX5EDN3_9MICO</name>
<dbReference type="Gene3D" id="3.40.630.20">
    <property type="entry name" value="Peptidase C15, pyroglutamyl peptidase I-like"/>
    <property type="match status" value="1"/>
</dbReference>
<dbReference type="EC" id="3.4.19.3" evidence="6"/>
<evidence type="ECO:0000256" key="2">
    <source>
        <dbReference type="ARBA" id="ARBA00022490"/>
    </source>
</evidence>
<organism evidence="7 8">
    <name type="scientific">Isoptericola halotolerans</name>
    <dbReference type="NCBI Taxonomy" id="300560"/>
    <lineage>
        <taxon>Bacteria</taxon>
        <taxon>Bacillati</taxon>
        <taxon>Actinomycetota</taxon>
        <taxon>Actinomycetes</taxon>
        <taxon>Micrococcales</taxon>
        <taxon>Promicromonosporaceae</taxon>
        <taxon>Isoptericola</taxon>
    </lineage>
</organism>
<evidence type="ECO:0000256" key="4">
    <source>
        <dbReference type="ARBA" id="ARBA00022801"/>
    </source>
</evidence>
<comment type="similarity">
    <text evidence="1">Belongs to the peptidase C15 family.</text>
</comment>
<dbReference type="PANTHER" id="PTHR23402">
    <property type="entry name" value="PROTEASE FAMILY C15 PYROGLUTAMYL-PEPTIDASE I-RELATED"/>
    <property type="match status" value="1"/>
</dbReference>
<dbReference type="RefSeq" id="WP_106269485.1">
    <property type="nucleotide sequence ID" value="NZ_PVTX01000012.1"/>
</dbReference>
<comment type="caution">
    <text evidence="7">The sequence shown here is derived from an EMBL/GenBank/DDBJ whole genome shotgun (WGS) entry which is preliminary data.</text>
</comment>
<dbReference type="Proteomes" id="UP000239895">
    <property type="component" value="Unassembled WGS sequence"/>
</dbReference>
<keyword evidence="3" id="KW-0645">Protease</keyword>
<evidence type="ECO:0000313" key="7">
    <source>
        <dbReference type="EMBL" id="PRZ03752.1"/>
    </source>
</evidence>
<dbReference type="PROSITE" id="PS01334">
    <property type="entry name" value="PYRASE_CYS"/>
    <property type="match status" value="1"/>
</dbReference>
<dbReference type="InterPro" id="IPR016125">
    <property type="entry name" value="Peptidase_C15-like"/>
</dbReference>
<dbReference type="EMBL" id="PVTX01000012">
    <property type="protein sequence ID" value="PRZ03752.1"/>
    <property type="molecule type" value="Genomic_DNA"/>
</dbReference>
<dbReference type="PANTHER" id="PTHR23402:SF1">
    <property type="entry name" value="PYROGLUTAMYL-PEPTIDASE I"/>
    <property type="match status" value="1"/>
</dbReference>
<protein>
    <recommendedName>
        <fullName evidence="6">Pyroglutamyl-peptidase I</fullName>
        <ecNumber evidence="6">3.4.19.3</ecNumber>
    </recommendedName>
</protein>
<dbReference type="Pfam" id="PF01470">
    <property type="entry name" value="Peptidase_C15"/>
    <property type="match status" value="1"/>
</dbReference>
<accession>A0ABX5EDN3</accession>
<dbReference type="CDD" id="cd00501">
    <property type="entry name" value="Peptidase_C15"/>
    <property type="match status" value="1"/>
</dbReference>
<reference evidence="7 8" key="1">
    <citation type="submission" date="2018-03" db="EMBL/GenBank/DDBJ databases">
        <title>Comparative analysis of microorganisms from saline springs in Andes Mountain Range, Colombia.</title>
        <authorList>
            <person name="Rubin E."/>
        </authorList>
    </citation>
    <scope>NUCLEOTIDE SEQUENCE [LARGE SCALE GENOMIC DNA]</scope>
    <source>
        <strain evidence="7 8">CG 23</strain>
    </source>
</reference>
<evidence type="ECO:0000256" key="3">
    <source>
        <dbReference type="ARBA" id="ARBA00022670"/>
    </source>
</evidence>
<dbReference type="InterPro" id="IPR036440">
    <property type="entry name" value="Peptidase_C15-like_sf"/>
</dbReference>
<keyword evidence="2" id="KW-0963">Cytoplasm</keyword>
<dbReference type="PIRSF" id="PIRSF015592">
    <property type="entry name" value="Prld-crbxl_pptds"/>
    <property type="match status" value="1"/>
</dbReference>